<evidence type="ECO:0000313" key="3">
    <source>
        <dbReference type="Proteomes" id="UP001623041"/>
    </source>
</evidence>
<protein>
    <submittedName>
        <fullName evidence="2">TolB family protein</fullName>
    </submittedName>
</protein>
<accession>A0ABW8RFE9</accession>
<comment type="caution">
    <text evidence="2">The sequence shown here is derived from an EMBL/GenBank/DDBJ whole genome shotgun (WGS) entry which is preliminary data.</text>
</comment>
<dbReference type="Proteomes" id="UP001623041">
    <property type="component" value="Unassembled WGS sequence"/>
</dbReference>
<dbReference type="Gene3D" id="2.140.10.30">
    <property type="entry name" value="Dipeptidylpeptidase IV, N-terminal domain"/>
    <property type="match status" value="1"/>
</dbReference>
<name>A0ABW8RFE9_9BACI</name>
<evidence type="ECO:0000313" key="2">
    <source>
        <dbReference type="EMBL" id="MFK9092003.1"/>
    </source>
</evidence>
<dbReference type="RefSeq" id="WP_406580620.1">
    <property type="nucleotide sequence ID" value="NZ_JBJHQH010000007.1"/>
</dbReference>
<dbReference type="InterPro" id="IPR011042">
    <property type="entry name" value="6-blade_b-propeller_TolB-like"/>
</dbReference>
<gene>
    <name evidence="2" type="ORF">ACJEBI_10975</name>
</gene>
<dbReference type="PANTHER" id="PTHR36842:SF1">
    <property type="entry name" value="PROTEIN TOLB"/>
    <property type="match status" value="1"/>
</dbReference>
<feature type="chain" id="PRO_5047267837" evidence="1">
    <location>
        <begin position="25"/>
        <end position="429"/>
    </location>
</feature>
<dbReference type="Gene3D" id="2.120.10.30">
    <property type="entry name" value="TolB, C-terminal domain"/>
    <property type="match status" value="1"/>
</dbReference>
<reference evidence="2 3" key="1">
    <citation type="submission" date="2024-11" db="EMBL/GenBank/DDBJ databases">
        <authorList>
            <person name="Lucas J.A."/>
        </authorList>
    </citation>
    <scope>NUCLEOTIDE SEQUENCE [LARGE SCALE GENOMIC DNA]</scope>
    <source>
        <strain evidence="2 3">Z 5.4</strain>
    </source>
</reference>
<keyword evidence="3" id="KW-1185">Reference proteome</keyword>
<proteinExistence type="predicted"/>
<dbReference type="EMBL" id="JBJHQH010000007">
    <property type="protein sequence ID" value="MFK9092003.1"/>
    <property type="molecule type" value="Genomic_DNA"/>
</dbReference>
<evidence type="ECO:0000256" key="1">
    <source>
        <dbReference type="SAM" id="SignalP"/>
    </source>
</evidence>
<feature type="signal peptide" evidence="1">
    <location>
        <begin position="1"/>
        <end position="24"/>
    </location>
</feature>
<dbReference type="SUPFAM" id="SSF82171">
    <property type="entry name" value="DPP6 N-terminal domain-like"/>
    <property type="match status" value="1"/>
</dbReference>
<dbReference type="PANTHER" id="PTHR36842">
    <property type="entry name" value="PROTEIN TOLB HOMOLOG"/>
    <property type="match status" value="1"/>
</dbReference>
<keyword evidence="1" id="KW-0732">Signal</keyword>
<sequence>MKKIILLTIFIATAIIPFHLTTHANTGMDSLKAAFIRSDDLWIKIGKEENRLTSGDFVRYPKWSHDGEWVAYLKGKKEIDNSLHNGELWLYNIRLNKHVKVTPNVTNNFQWSPRQNKIAFLIKSDLFVIDSAEPAKPFLVNQLVDMVENFSWYPNGEELLISTKKSPKLHTDIQLSKLSFGTNRQKPIVKPVYTIPVGEDEYYVSTSQFKWSHDTKWISFLLNPTASLSADSNTLCILSADGQVFQRVDEMLNHEEWLQWAPSRSALGYISGFGRVSLKNKQLKIIFIPSFHNRKITPLGYADRDFSWKNNHVVYVSRSQESELEEVNKRPLPSIFKIIAKQKHVTFPAKNEGDFAPQFYRNQLIWIRTDRQTANILVATRKDMKEKQWVKDLSMASWYYEKWNWEEVFSLYRGKLSKNHDQSSISGLF</sequence>
<organism evidence="2 3">
    <name type="scientific">Bacillus salipaludis</name>
    <dbReference type="NCBI Taxonomy" id="2547811"/>
    <lineage>
        <taxon>Bacteria</taxon>
        <taxon>Bacillati</taxon>
        <taxon>Bacillota</taxon>
        <taxon>Bacilli</taxon>
        <taxon>Bacillales</taxon>
        <taxon>Bacillaceae</taxon>
        <taxon>Bacillus</taxon>
    </lineage>
</organism>